<dbReference type="CDD" id="cd05930">
    <property type="entry name" value="A_NRPS"/>
    <property type="match status" value="2"/>
</dbReference>
<feature type="domain" description="Carrier" evidence="4">
    <location>
        <begin position="1555"/>
        <end position="1629"/>
    </location>
</feature>
<dbReference type="FunFam" id="3.40.50.980:FF:000001">
    <property type="entry name" value="Non-ribosomal peptide synthetase"/>
    <property type="match status" value="2"/>
</dbReference>
<keyword evidence="3" id="KW-0597">Phosphoprotein</keyword>
<evidence type="ECO:0000256" key="2">
    <source>
        <dbReference type="ARBA" id="ARBA00022450"/>
    </source>
</evidence>
<evidence type="ECO:0000259" key="4">
    <source>
        <dbReference type="PROSITE" id="PS50075"/>
    </source>
</evidence>
<dbReference type="SUPFAM" id="SSF56801">
    <property type="entry name" value="Acetyl-CoA synthetase-like"/>
    <property type="match status" value="2"/>
</dbReference>
<dbReference type="Gene3D" id="3.30.300.30">
    <property type="match status" value="2"/>
</dbReference>
<protein>
    <submittedName>
        <fullName evidence="5">Amino acid adenylation domain-containing protein</fullName>
    </submittedName>
</protein>
<dbReference type="Gene3D" id="3.40.50.1820">
    <property type="entry name" value="alpha/beta hydrolase"/>
    <property type="match status" value="1"/>
</dbReference>
<dbReference type="GO" id="GO:0003824">
    <property type="term" value="F:catalytic activity"/>
    <property type="evidence" value="ECO:0007669"/>
    <property type="project" value="InterPro"/>
</dbReference>
<dbReference type="InterPro" id="IPR000873">
    <property type="entry name" value="AMP-dep_synth/lig_dom"/>
</dbReference>
<evidence type="ECO:0000256" key="1">
    <source>
        <dbReference type="ARBA" id="ARBA00001957"/>
    </source>
</evidence>
<dbReference type="InterPro" id="IPR023213">
    <property type="entry name" value="CAT-like_dom_sf"/>
</dbReference>
<dbReference type="FunFam" id="3.40.50.12780:FF:000012">
    <property type="entry name" value="Non-ribosomal peptide synthetase"/>
    <property type="match status" value="1"/>
</dbReference>
<dbReference type="Gene3D" id="3.40.50.980">
    <property type="match status" value="4"/>
</dbReference>
<dbReference type="Proteomes" id="UP000588112">
    <property type="component" value="Unassembled WGS sequence"/>
</dbReference>
<dbReference type="PANTHER" id="PTHR45527">
    <property type="entry name" value="NONRIBOSOMAL PEPTIDE SYNTHETASE"/>
    <property type="match status" value="1"/>
</dbReference>
<dbReference type="InterPro" id="IPR025110">
    <property type="entry name" value="AMP-bd_C"/>
</dbReference>
<dbReference type="SUPFAM" id="SSF52777">
    <property type="entry name" value="CoA-dependent acyltransferases"/>
    <property type="match status" value="2"/>
</dbReference>
<dbReference type="PROSITE" id="PS00012">
    <property type="entry name" value="PHOSPHOPANTETHEINE"/>
    <property type="match status" value="2"/>
</dbReference>
<dbReference type="NCBIfam" id="TIGR01733">
    <property type="entry name" value="AA-adenyl-dom"/>
    <property type="match status" value="2"/>
</dbReference>
<dbReference type="FunFam" id="3.30.300.30:FF:000010">
    <property type="entry name" value="Enterobactin synthetase component F"/>
    <property type="match status" value="1"/>
</dbReference>
<dbReference type="Pfam" id="PF13193">
    <property type="entry name" value="AMP-binding_C"/>
    <property type="match status" value="2"/>
</dbReference>
<dbReference type="PROSITE" id="PS00455">
    <property type="entry name" value="AMP_BINDING"/>
    <property type="match status" value="2"/>
</dbReference>
<comment type="cofactor">
    <cofactor evidence="1">
        <name>pantetheine 4'-phosphate</name>
        <dbReference type="ChEBI" id="CHEBI:47942"/>
    </cofactor>
</comment>
<dbReference type="SUPFAM" id="SSF47336">
    <property type="entry name" value="ACP-like"/>
    <property type="match status" value="2"/>
</dbReference>
<name>A0A7W8Z2U6_9ACTN</name>
<dbReference type="SMART" id="SM00823">
    <property type="entry name" value="PKS_PP"/>
    <property type="match status" value="2"/>
</dbReference>
<dbReference type="GO" id="GO:0043041">
    <property type="term" value="P:amino acid activation for nonribosomal peptide biosynthetic process"/>
    <property type="evidence" value="ECO:0007669"/>
    <property type="project" value="TreeGrafter"/>
</dbReference>
<gene>
    <name evidence="5" type="ORF">BJ981_001919</name>
</gene>
<reference evidence="5 6" key="1">
    <citation type="submission" date="2020-08" db="EMBL/GenBank/DDBJ databases">
        <title>Sequencing the genomes of 1000 actinobacteria strains.</title>
        <authorList>
            <person name="Klenk H.-P."/>
        </authorList>
    </citation>
    <scope>NUCLEOTIDE SEQUENCE [LARGE SCALE GENOMIC DNA]</scope>
    <source>
        <strain evidence="5 6">DSM 45790</strain>
    </source>
</reference>
<proteinExistence type="predicted"/>
<dbReference type="Gene3D" id="1.10.1200.10">
    <property type="entry name" value="ACP-like"/>
    <property type="match status" value="1"/>
</dbReference>
<evidence type="ECO:0000313" key="5">
    <source>
        <dbReference type="EMBL" id="MBB5626220.1"/>
    </source>
</evidence>
<dbReference type="Gene3D" id="2.30.38.10">
    <property type="entry name" value="Luciferase, Domain 3"/>
    <property type="match status" value="2"/>
</dbReference>
<keyword evidence="2" id="KW-0596">Phosphopantetheine</keyword>
<evidence type="ECO:0000256" key="3">
    <source>
        <dbReference type="ARBA" id="ARBA00022553"/>
    </source>
</evidence>
<dbReference type="GO" id="GO:0008610">
    <property type="term" value="P:lipid biosynthetic process"/>
    <property type="evidence" value="ECO:0007669"/>
    <property type="project" value="UniProtKB-ARBA"/>
</dbReference>
<dbReference type="InterPro" id="IPR020845">
    <property type="entry name" value="AMP-binding_CS"/>
</dbReference>
<dbReference type="GO" id="GO:0072330">
    <property type="term" value="P:monocarboxylic acid biosynthetic process"/>
    <property type="evidence" value="ECO:0007669"/>
    <property type="project" value="UniProtKB-ARBA"/>
</dbReference>
<dbReference type="GO" id="GO:0044550">
    <property type="term" value="P:secondary metabolite biosynthetic process"/>
    <property type="evidence" value="ECO:0007669"/>
    <property type="project" value="UniProtKB-ARBA"/>
</dbReference>
<dbReference type="CDD" id="cd19531">
    <property type="entry name" value="LCL_NRPS-like"/>
    <property type="match status" value="1"/>
</dbReference>
<evidence type="ECO:0000313" key="6">
    <source>
        <dbReference type="Proteomes" id="UP000588112"/>
    </source>
</evidence>
<dbReference type="RefSeq" id="WP_184610052.1">
    <property type="nucleotide sequence ID" value="NZ_BOOS01000063.1"/>
</dbReference>
<dbReference type="GO" id="GO:0031177">
    <property type="term" value="F:phosphopantetheine binding"/>
    <property type="evidence" value="ECO:0007669"/>
    <property type="project" value="InterPro"/>
</dbReference>
<accession>A0A7W8Z2U6</accession>
<feature type="domain" description="Carrier" evidence="4">
    <location>
        <begin position="508"/>
        <end position="583"/>
    </location>
</feature>
<keyword evidence="6" id="KW-1185">Reference proteome</keyword>
<dbReference type="InterPro" id="IPR009081">
    <property type="entry name" value="PP-bd_ACP"/>
</dbReference>
<comment type="caution">
    <text evidence="5">The sequence shown here is derived from an EMBL/GenBank/DDBJ whole genome shotgun (WGS) entry which is preliminary data.</text>
</comment>
<dbReference type="InterPro" id="IPR001242">
    <property type="entry name" value="Condensation_dom"/>
</dbReference>
<dbReference type="FunFam" id="1.10.1200.10:FF:000016">
    <property type="entry name" value="Non-ribosomal peptide synthase"/>
    <property type="match status" value="1"/>
</dbReference>
<dbReference type="InterPro" id="IPR020806">
    <property type="entry name" value="PKS_PP-bd"/>
</dbReference>
<dbReference type="PANTHER" id="PTHR45527:SF1">
    <property type="entry name" value="FATTY ACID SYNTHASE"/>
    <property type="match status" value="1"/>
</dbReference>
<dbReference type="Gene3D" id="3.30.559.10">
    <property type="entry name" value="Chloramphenicol acetyltransferase-like domain"/>
    <property type="match status" value="1"/>
</dbReference>
<dbReference type="Pfam" id="PF00501">
    <property type="entry name" value="AMP-binding"/>
    <property type="match status" value="2"/>
</dbReference>
<dbReference type="InterPro" id="IPR006162">
    <property type="entry name" value="Ppantetheine_attach_site"/>
</dbReference>
<dbReference type="InterPro" id="IPR045851">
    <property type="entry name" value="AMP-bd_C_sf"/>
</dbReference>
<organism evidence="5 6">
    <name type="scientific">Sphaerisporangium krabiense</name>
    <dbReference type="NCBI Taxonomy" id="763782"/>
    <lineage>
        <taxon>Bacteria</taxon>
        <taxon>Bacillati</taxon>
        <taxon>Actinomycetota</taxon>
        <taxon>Actinomycetes</taxon>
        <taxon>Streptosporangiales</taxon>
        <taxon>Streptosporangiaceae</taxon>
        <taxon>Sphaerisporangium</taxon>
    </lineage>
</organism>
<dbReference type="Pfam" id="PF00550">
    <property type="entry name" value="PP-binding"/>
    <property type="match status" value="2"/>
</dbReference>
<dbReference type="InterPro" id="IPR010071">
    <property type="entry name" value="AA_adenyl_dom"/>
</dbReference>
<dbReference type="Gene3D" id="3.30.559.30">
    <property type="entry name" value="Nonribosomal peptide synthetase, condensation domain"/>
    <property type="match status" value="1"/>
</dbReference>
<dbReference type="GO" id="GO:0005829">
    <property type="term" value="C:cytosol"/>
    <property type="evidence" value="ECO:0007669"/>
    <property type="project" value="TreeGrafter"/>
</dbReference>
<dbReference type="InterPro" id="IPR036736">
    <property type="entry name" value="ACP-like_sf"/>
</dbReference>
<dbReference type="EMBL" id="JACHBR010000001">
    <property type="protein sequence ID" value="MBB5626220.1"/>
    <property type="molecule type" value="Genomic_DNA"/>
</dbReference>
<dbReference type="PROSITE" id="PS50075">
    <property type="entry name" value="CARRIER"/>
    <property type="match status" value="2"/>
</dbReference>
<dbReference type="Pfam" id="PF00668">
    <property type="entry name" value="Condensation"/>
    <property type="match status" value="1"/>
</dbReference>
<sequence length="1660" mass="177891">MSACLHTLIERQADRTPDAVAVVSGEEALTYRELDARANRLARLLARRGAGPETVVGLCLDRSADLVVGMLGILKSGGAYLPIDPDLTPAERAAYLLADSGARLVVTSGRHAGGLAPCEAVRLDTDRLLLEAEPADRMDAGAPPGSLAYVIYTSGSTGRPKGVMVEHRSIVNQVTWLTSAVLTGRPLRCLQAISVGFDASTEDFFAPLTTGGTVVMAPPGYAADGARLRELLVRHRVNAVGLTPPVVSALVDDHVFDGTEVRWMICGGDVLRDDLVRRCGAVLPEVEIFNAYGPTEATVNATAFAVDPSGQARYHPSVPIGRPIPGVRTYVVDEDMNLVPPGGRGELLVGGAGVARGYAAAPGLTAERFVPDPFGGEPGGRLYRTGDAVRLREDGELEFLGRADRQVKARGHRIEPGEVEDALVRLPGVTEAAVVAHPDGHGDHRLVAYVVADGTAPAGLRAALGDVLPGYMIPAAVVAMDALPKIEGIGKVDLGALPPPETARTGTAPRDPVEAALVALYAEVLGAEVAGVEDGFFDLGGHSLLAMRLAARVRDAFGVEVTTRTVLGHPVIADLAAVVRAGGHDPAAAPPVRRRDGATAPLTADQERLWFLEQLRPDTAAYNLPMAVRLRGPLDVPRLRTALSGVVARHEALRTAFPAEDGTPRQVVLDVAEAPIPVEDAPGLGEPELRAWADAVARVPFDLAAGPPLRARLLRVDDREHVLLLVVHHIVFDSWSLRVLVQELAALYDDPEASLPALPVQCGDHAAWERELRDSGAMDGHLDYWRGRLAGAPPLLELPSDRPRPAVQSFRGGNEHFTLPPGLLDRLRETCRAEGVTLFMVLLAGFDLLLSRYSGQTDLVVGTPVAHRPRTELEPLIGFFVNTLVLRADLSGDPTVREFLAQVKETSLAAYGHQDVRLDRLVEELQPERDLSRTPLFQAMFGFESLPDPSVQGRTVRFEVADLPAGVARFDLSLDLKEADGEVRGVLNHSADLFDPGTARRMIGHYLRLLDAMTTAPGRPLSELDMLEPAERERMLVTWNAEPVDAPEDVCLHELFERQADATPGAVAVTYGSDSSTSLTYRELDERANRLAWWLAGHGVGPGTVVALCLDRSVDMLVGVLGVLKAGGAYLPLDPALPDARLAFMLKDANAAAVVTQPRHQGRLAGSLPETCLGADSLADHPAERPGRRCSPGDLAYVIYTSGSTGTPKGVAMAHRPMVRMFFALGRLLGRDAEPPRRVTLNAPIFFDGSVQQFGWMFRGATLVIVPEDVRRDPGRFADLLAEQRVDILDCTPSHAELLVYAGALTRVAHPMRAIVAGEAISESLWEKLAAGPWRVFNVYGPTETNNVTGRLVTPGGPPTIGRPLPGIQVYVVDGALRPVPVGVPGELLVGGSALARGYLARPAQTADRFVPDELSGRAGERLYRTGDQVRYLPDGDLFFLGRGDHQVKIRGFRVELGEVQAALARQPGITTCAAVVREDVPGDKRLVGYFTSEDGGVDVREVLRSLREWLPEHMIPAALVELGTLPLTTNGKVDTRALPAPADRPSAAHGGDVPPAGPVEELLAEIWSDVLGTRAGVTDNFFTLGGHSLLAARLLVRINKLLAVSLPLRTLYADPAPRGVAAALAALTPGDYLDERARAALEILRMTDDEVRRMLERTR</sequence>
<dbReference type="InterPro" id="IPR029058">
    <property type="entry name" value="AB_hydrolase_fold"/>
</dbReference>